<evidence type="ECO:0000313" key="2">
    <source>
        <dbReference type="EMBL" id="SDZ11128.1"/>
    </source>
</evidence>
<evidence type="ECO:0000313" key="3">
    <source>
        <dbReference type="Proteomes" id="UP000199529"/>
    </source>
</evidence>
<keyword evidence="3" id="KW-1185">Reference proteome</keyword>
<proteinExistence type="predicted"/>
<dbReference type="EMBL" id="FNOK01000047">
    <property type="protein sequence ID" value="SDZ11128.1"/>
    <property type="molecule type" value="Genomic_DNA"/>
</dbReference>
<feature type="transmembrane region" description="Helical" evidence="1">
    <location>
        <begin position="144"/>
        <end position="161"/>
    </location>
</feature>
<dbReference type="NCBIfam" id="TIGR04222">
    <property type="entry name" value="near_uncomplex"/>
    <property type="match status" value="1"/>
</dbReference>
<dbReference type="AlphaFoldDB" id="A0A1H3QDI5"/>
<protein>
    <submittedName>
        <fullName evidence="2">TIGR04222 domain-containing protein</fullName>
    </submittedName>
</protein>
<dbReference type="InterPro" id="IPR026467">
    <property type="entry name" value="Ser/Gly_Cys_C_dom"/>
</dbReference>
<reference evidence="3" key="1">
    <citation type="submission" date="2016-10" db="EMBL/GenBank/DDBJ databases">
        <authorList>
            <person name="Varghese N."/>
            <person name="Submissions S."/>
        </authorList>
    </citation>
    <scope>NUCLEOTIDE SEQUENCE [LARGE SCALE GENOMIC DNA]</scope>
    <source>
        <strain evidence="3">CGMCC 4.3530</strain>
    </source>
</reference>
<keyword evidence="1" id="KW-0472">Membrane</keyword>
<keyword evidence="1" id="KW-1133">Transmembrane helix</keyword>
<evidence type="ECO:0000256" key="1">
    <source>
        <dbReference type="SAM" id="Phobius"/>
    </source>
</evidence>
<name>A0A1H3QDI5_9PSEU</name>
<organism evidence="2 3">
    <name type="scientific">Saccharopolyspora shandongensis</name>
    <dbReference type="NCBI Taxonomy" id="418495"/>
    <lineage>
        <taxon>Bacteria</taxon>
        <taxon>Bacillati</taxon>
        <taxon>Actinomycetota</taxon>
        <taxon>Actinomycetes</taxon>
        <taxon>Pseudonocardiales</taxon>
        <taxon>Pseudonocardiaceae</taxon>
        <taxon>Saccharopolyspora</taxon>
    </lineage>
</organism>
<keyword evidence="1" id="KW-0812">Transmembrane</keyword>
<accession>A0A1H3QDI5</accession>
<dbReference type="RefSeq" id="WP_245761583.1">
    <property type="nucleotide sequence ID" value="NZ_FNOK01000047.1"/>
</dbReference>
<sequence length="279" mass="29988">MDVAWGMSNSEFAFLLFVLAVLLRGGIALVNLLARVGPKGGYFEPDQYQLAYLSGGVDRVADSVVAELVAAGALRVDADGKLRATGIRVQHEYQQRVLEWAGDGIAMAELRRAFRRSGITRALVAWLSVHGLISGSGRLQALRVLIWLLGAIAAVGLIRVADSLIRGYFSAECLIVPLVVVMWVGTPYLGWEPKRTFKGDRVVRQARTASEVPTGNARRTFSDPVEVATAVAIHGMEQYPDERVVAHLNIPLPWWKRALLGGRSGGDGGDGDGGDGGGE</sequence>
<feature type="transmembrane region" description="Helical" evidence="1">
    <location>
        <begin position="167"/>
        <end position="191"/>
    </location>
</feature>
<gene>
    <name evidence="2" type="ORF">SAMN05216215_10471</name>
</gene>
<dbReference type="Proteomes" id="UP000199529">
    <property type="component" value="Unassembled WGS sequence"/>
</dbReference>
<feature type="transmembrane region" description="Helical" evidence="1">
    <location>
        <begin position="12"/>
        <end position="34"/>
    </location>
</feature>